<comment type="subcellular location">
    <subcellularLocation>
        <location evidence="1">Cytoplasm</location>
    </subcellularLocation>
</comment>
<dbReference type="RefSeq" id="WP_157423489.1">
    <property type="nucleotide sequence ID" value="NZ_BAAANI010000008.1"/>
</dbReference>
<keyword evidence="9" id="KW-0238">DNA-binding</keyword>
<evidence type="ECO:0000313" key="12">
    <source>
        <dbReference type="Proteomes" id="UP001589667"/>
    </source>
</evidence>
<evidence type="ECO:0000313" key="11">
    <source>
        <dbReference type="EMBL" id="MFB9641109.1"/>
    </source>
</evidence>
<evidence type="ECO:0000256" key="10">
    <source>
        <dbReference type="ARBA" id="ARBA00023163"/>
    </source>
</evidence>
<dbReference type="InterPro" id="IPR036388">
    <property type="entry name" value="WH-like_DNA-bd_sf"/>
</dbReference>
<evidence type="ECO:0000256" key="2">
    <source>
        <dbReference type="ARBA" id="ARBA00007957"/>
    </source>
</evidence>
<keyword evidence="3" id="KW-0963">Cytoplasm</keyword>
<keyword evidence="8" id="KW-0805">Transcription regulation</keyword>
<organism evidence="11 12">
    <name type="scientific">Agromyces lapidis</name>
    <dbReference type="NCBI Taxonomy" id="279574"/>
    <lineage>
        <taxon>Bacteria</taxon>
        <taxon>Bacillati</taxon>
        <taxon>Actinomycetota</taxon>
        <taxon>Actinomycetes</taxon>
        <taxon>Micrococcales</taxon>
        <taxon>Microbacteriaceae</taxon>
        <taxon>Agromyces</taxon>
    </lineage>
</organism>
<evidence type="ECO:0000256" key="5">
    <source>
        <dbReference type="ARBA" id="ARBA00022723"/>
    </source>
</evidence>
<name>A0ABV5SPW6_9MICO</name>
<comment type="similarity">
    <text evidence="2">Belongs to the Fur family.</text>
</comment>
<evidence type="ECO:0000256" key="3">
    <source>
        <dbReference type="ARBA" id="ARBA00022490"/>
    </source>
</evidence>
<sequence length="145" mass="15240">MHTATEHDPAARIRAAGLKVTAPRLAVLEVLSGHGHLDAETVFERVRGELPTTSLQAVYGVLAALSGAGLLRRIEPAGSPALYESRIGDNHHHLVCTKCHTVADVDCVVGEPPCLEPSDAGGFSIHTAEVTFWGLCADCRSVPAA</sequence>
<evidence type="ECO:0000256" key="6">
    <source>
        <dbReference type="ARBA" id="ARBA00022833"/>
    </source>
</evidence>
<comment type="caution">
    <text evidence="11">The sequence shown here is derived from an EMBL/GenBank/DDBJ whole genome shotgun (WGS) entry which is preliminary data.</text>
</comment>
<dbReference type="EMBL" id="JBHMBL010000001">
    <property type="protein sequence ID" value="MFB9641109.1"/>
    <property type="molecule type" value="Genomic_DNA"/>
</dbReference>
<dbReference type="InterPro" id="IPR002481">
    <property type="entry name" value="FUR"/>
</dbReference>
<evidence type="ECO:0000256" key="4">
    <source>
        <dbReference type="ARBA" id="ARBA00022491"/>
    </source>
</evidence>
<dbReference type="SUPFAM" id="SSF46785">
    <property type="entry name" value="Winged helix' DNA-binding domain"/>
    <property type="match status" value="1"/>
</dbReference>
<evidence type="ECO:0000256" key="1">
    <source>
        <dbReference type="ARBA" id="ARBA00004496"/>
    </source>
</evidence>
<dbReference type="PANTHER" id="PTHR33202:SF18">
    <property type="entry name" value="TRANSCRIPTIONAL REGULATOR FURA"/>
    <property type="match status" value="1"/>
</dbReference>
<accession>A0ABV5SPW6</accession>
<keyword evidence="4" id="KW-0678">Repressor</keyword>
<dbReference type="InterPro" id="IPR043135">
    <property type="entry name" value="Fur_C"/>
</dbReference>
<dbReference type="Proteomes" id="UP001589667">
    <property type="component" value="Unassembled WGS sequence"/>
</dbReference>
<dbReference type="Pfam" id="PF01475">
    <property type="entry name" value="FUR"/>
    <property type="match status" value="1"/>
</dbReference>
<dbReference type="InterPro" id="IPR036390">
    <property type="entry name" value="WH_DNA-bd_sf"/>
</dbReference>
<dbReference type="PANTHER" id="PTHR33202">
    <property type="entry name" value="ZINC UPTAKE REGULATION PROTEIN"/>
    <property type="match status" value="1"/>
</dbReference>
<dbReference type="Gene3D" id="3.30.1490.190">
    <property type="match status" value="1"/>
</dbReference>
<keyword evidence="10" id="KW-0804">Transcription</keyword>
<keyword evidence="6" id="KW-0862">Zinc</keyword>
<keyword evidence="7" id="KW-0408">Iron</keyword>
<protein>
    <submittedName>
        <fullName evidence="11">Fur family transcriptional regulator</fullName>
    </submittedName>
</protein>
<keyword evidence="5" id="KW-0479">Metal-binding</keyword>
<gene>
    <name evidence="11" type="ORF">ACFFQV_02290</name>
</gene>
<reference evidence="11 12" key="1">
    <citation type="submission" date="2024-09" db="EMBL/GenBank/DDBJ databases">
        <authorList>
            <person name="Sun Q."/>
            <person name="Mori K."/>
        </authorList>
    </citation>
    <scope>NUCLEOTIDE SEQUENCE [LARGE SCALE GENOMIC DNA]</scope>
    <source>
        <strain evidence="11 12">JCM 14321</strain>
    </source>
</reference>
<keyword evidence="12" id="KW-1185">Reference proteome</keyword>
<evidence type="ECO:0000256" key="7">
    <source>
        <dbReference type="ARBA" id="ARBA00023004"/>
    </source>
</evidence>
<dbReference type="Gene3D" id="1.10.10.10">
    <property type="entry name" value="Winged helix-like DNA-binding domain superfamily/Winged helix DNA-binding domain"/>
    <property type="match status" value="1"/>
</dbReference>
<evidence type="ECO:0000256" key="9">
    <source>
        <dbReference type="ARBA" id="ARBA00023125"/>
    </source>
</evidence>
<evidence type="ECO:0000256" key="8">
    <source>
        <dbReference type="ARBA" id="ARBA00023015"/>
    </source>
</evidence>
<dbReference type="CDD" id="cd07153">
    <property type="entry name" value="Fur_like"/>
    <property type="match status" value="1"/>
</dbReference>
<proteinExistence type="inferred from homology"/>